<dbReference type="OrthoDB" id="5917215at2"/>
<dbReference type="InterPro" id="IPR021242">
    <property type="entry name" value="DUF2799"/>
</dbReference>
<feature type="coiled-coil region" evidence="1">
    <location>
        <begin position="147"/>
        <end position="195"/>
    </location>
</feature>
<proteinExistence type="predicted"/>
<evidence type="ECO:0000256" key="1">
    <source>
        <dbReference type="SAM" id="Coils"/>
    </source>
</evidence>
<dbReference type="Pfam" id="PF10973">
    <property type="entry name" value="DUF2799"/>
    <property type="match status" value="1"/>
</dbReference>
<reference evidence="3 4" key="1">
    <citation type="submission" date="2014-06" db="EMBL/GenBank/DDBJ databases">
        <title>Rhizobium pelagicum/R2-400B4.</title>
        <authorList>
            <person name="Kimes N.E."/>
            <person name="Lopez-Perez M."/>
        </authorList>
    </citation>
    <scope>NUCLEOTIDE SEQUENCE [LARGE SCALE GENOMIC DNA]</scope>
    <source>
        <strain evidence="3 4">R2-400B4</strain>
    </source>
</reference>
<organism evidence="3 4">
    <name type="scientific">Pseudorhizobium pelagicum</name>
    <dbReference type="NCBI Taxonomy" id="1509405"/>
    <lineage>
        <taxon>Bacteria</taxon>
        <taxon>Pseudomonadati</taxon>
        <taxon>Pseudomonadota</taxon>
        <taxon>Alphaproteobacteria</taxon>
        <taxon>Hyphomicrobiales</taxon>
        <taxon>Rhizobiaceae</taxon>
        <taxon>Rhizobium/Agrobacterium group</taxon>
        <taxon>Pseudorhizobium</taxon>
    </lineage>
</organism>
<evidence type="ECO:0008006" key="5">
    <source>
        <dbReference type="Google" id="ProtNLM"/>
    </source>
</evidence>
<evidence type="ECO:0000256" key="2">
    <source>
        <dbReference type="SAM" id="SignalP"/>
    </source>
</evidence>
<keyword evidence="2" id="KW-0732">Signal</keyword>
<accession>A0A922P1A5</accession>
<evidence type="ECO:0000313" key="4">
    <source>
        <dbReference type="Proteomes" id="UP000052167"/>
    </source>
</evidence>
<sequence>MRYLPFIGMAAVMAALASCGTMSKEECRVADWAVVGDTDGAAGYDPQSRFADHVRSCSKSGATPNQTQWYQGYQTGIRRFCTPLGGAAHGEAGGAYHNVCPAEMEADFVRGYSLGKRVHELRSRMDSLHSGISARESEADRLYDDMKKAADKDRRGIRDRIDDLERERRRMRREADDLSYELGEAERDLEFFRQNPGARLSPAGY</sequence>
<dbReference type="EMBL" id="JOKJ01000011">
    <property type="protein sequence ID" value="KEQ07937.1"/>
    <property type="molecule type" value="Genomic_DNA"/>
</dbReference>
<dbReference type="RefSeq" id="WP_037166771.1">
    <property type="nucleotide sequence ID" value="NZ_CAJXID010000010.1"/>
</dbReference>
<protein>
    <recommendedName>
        <fullName evidence="5">DUF2799 domain-containing protein</fullName>
    </recommendedName>
</protein>
<name>A0A922P1A5_9HYPH</name>
<keyword evidence="1" id="KW-0175">Coiled coil</keyword>
<evidence type="ECO:0000313" key="3">
    <source>
        <dbReference type="EMBL" id="KEQ07937.1"/>
    </source>
</evidence>
<dbReference type="AlphaFoldDB" id="A0A922P1A5"/>
<keyword evidence="4" id="KW-1185">Reference proteome</keyword>
<feature type="signal peptide" evidence="2">
    <location>
        <begin position="1"/>
        <end position="17"/>
    </location>
</feature>
<gene>
    <name evidence="3" type="ORF">GV68_03940</name>
</gene>
<dbReference type="Proteomes" id="UP000052167">
    <property type="component" value="Unassembled WGS sequence"/>
</dbReference>
<feature type="chain" id="PRO_5037174302" description="DUF2799 domain-containing protein" evidence="2">
    <location>
        <begin position="18"/>
        <end position="205"/>
    </location>
</feature>
<dbReference type="PROSITE" id="PS51257">
    <property type="entry name" value="PROKAR_LIPOPROTEIN"/>
    <property type="match status" value="1"/>
</dbReference>
<comment type="caution">
    <text evidence="3">The sequence shown here is derived from an EMBL/GenBank/DDBJ whole genome shotgun (WGS) entry which is preliminary data.</text>
</comment>